<keyword evidence="7" id="KW-1185">Reference proteome</keyword>
<organism evidence="6 7">
    <name type="scientific">Molorchus minor</name>
    <dbReference type="NCBI Taxonomy" id="1323400"/>
    <lineage>
        <taxon>Eukaryota</taxon>
        <taxon>Metazoa</taxon>
        <taxon>Ecdysozoa</taxon>
        <taxon>Arthropoda</taxon>
        <taxon>Hexapoda</taxon>
        <taxon>Insecta</taxon>
        <taxon>Pterygota</taxon>
        <taxon>Neoptera</taxon>
        <taxon>Endopterygota</taxon>
        <taxon>Coleoptera</taxon>
        <taxon>Polyphaga</taxon>
        <taxon>Cucujiformia</taxon>
        <taxon>Chrysomeloidea</taxon>
        <taxon>Cerambycidae</taxon>
        <taxon>Lamiinae</taxon>
        <taxon>Monochamini</taxon>
        <taxon>Molorchus</taxon>
    </lineage>
</organism>
<dbReference type="InterPro" id="IPR051419">
    <property type="entry name" value="Lys/N-term_MeTrsfase_sf"/>
</dbReference>
<dbReference type="CDD" id="cd02440">
    <property type="entry name" value="AdoMet_MTases"/>
    <property type="match status" value="1"/>
</dbReference>
<proteinExistence type="inferred from homology"/>
<evidence type="ECO:0000256" key="4">
    <source>
        <dbReference type="ARBA" id="ARBA00023268"/>
    </source>
</evidence>
<evidence type="ECO:0000256" key="1">
    <source>
        <dbReference type="ARBA" id="ARBA00008361"/>
    </source>
</evidence>
<keyword evidence="2" id="KW-0489">Methyltransferase</keyword>
<feature type="domain" description="Methyltransferase" evidence="5">
    <location>
        <begin position="47"/>
        <end position="162"/>
    </location>
</feature>
<reference evidence="6" key="1">
    <citation type="journal article" date="2023" name="Insect Mol. Biol.">
        <title>Genome sequencing provides insights into the evolution of gene families encoding plant cell wall-degrading enzymes in longhorned beetles.</title>
        <authorList>
            <person name="Shin N.R."/>
            <person name="Okamura Y."/>
            <person name="Kirsch R."/>
            <person name="Pauchet Y."/>
        </authorList>
    </citation>
    <scope>NUCLEOTIDE SEQUENCE</scope>
    <source>
        <strain evidence="6">MMC_N1</strain>
    </source>
</reference>
<protein>
    <recommendedName>
        <fullName evidence="5">Methyltransferase domain-containing protein</fullName>
    </recommendedName>
</protein>
<dbReference type="PANTHER" id="PTHR12176:SF78">
    <property type="entry name" value="EEF1A LYSINE AND N-TERMINAL METHYLTRANSFERASE"/>
    <property type="match status" value="1"/>
</dbReference>
<evidence type="ECO:0000313" key="7">
    <source>
        <dbReference type="Proteomes" id="UP001162164"/>
    </source>
</evidence>
<dbReference type="PANTHER" id="PTHR12176">
    <property type="entry name" value="SAM-DEPENDENT METHYLTRANSFERASE SUPERFAMILY PROTEIN"/>
    <property type="match status" value="1"/>
</dbReference>
<sequence length="626" mass="71564">MNLLPKSKNQFTEVDYWESFFKQRGSKTFEWYGEYAELSDHLHKYIKKQDDVLIIGCGNSTMGQDLYDIGYSKIINIDISQVVIRQMLSQKGKNRDGLKYIQMDALNMTFEDEQFNVILDKGTLDALMPDDSEVTLLKINQYFDEIQRVLKTGGRYICISLLQDHILKAILNYFPNNNWMFRAVRCYEAEKKAVENGENSLPVFIVICIKFTSLPRKVLEINLGSLEKMQRFEKEEDIILHISSVQQAAFVCSGLKRCSLGNENEIVLDLYQPGDTNPRFTVYVVDGPLQRNNSQYAAFIVPQGRETEWLFSTKLGRKHLVEMANHNRLAIVTLHRGQVYDSLETVKTELSNTVRDLAPSSLSNRKVRNIMEQYSFFSLGSDVGNRDVKYQGHSEYSGDYVIEDVEVDADKFRRLFYMNSQLVIQSEAKLKTVKSKKGVSREIVDLLYLTCKHHLYMSMAAYAATKEKDTSSIAVIGLGGGGLCSFLHKFLPKTNIVGVDIDEDMLKIATAWFGFHQDDKLKVEICETFDAVLFDVDSKDSSVGMSCPPKSFLECESLTNVAKVLGLFIINVVLRDELLKPAIINDLKNHFQYIASYKLKEDLNEIFICSNEKIMLESLNEKLVFT</sequence>
<evidence type="ECO:0000313" key="6">
    <source>
        <dbReference type="EMBL" id="KAJ8974922.1"/>
    </source>
</evidence>
<gene>
    <name evidence="6" type="ORF">NQ317_010205</name>
</gene>
<evidence type="ECO:0000259" key="5">
    <source>
        <dbReference type="Pfam" id="PF13847"/>
    </source>
</evidence>
<dbReference type="Pfam" id="PF13847">
    <property type="entry name" value="Methyltransf_31"/>
    <property type="match status" value="1"/>
</dbReference>
<dbReference type="SUPFAM" id="SSF53335">
    <property type="entry name" value="S-adenosyl-L-methionine-dependent methyltransferases"/>
    <property type="match status" value="2"/>
</dbReference>
<evidence type="ECO:0000256" key="2">
    <source>
        <dbReference type="ARBA" id="ARBA00022603"/>
    </source>
</evidence>
<dbReference type="InterPro" id="IPR029063">
    <property type="entry name" value="SAM-dependent_MTases_sf"/>
</dbReference>
<comment type="caution">
    <text evidence="6">The sequence shown here is derived from an EMBL/GenBank/DDBJ whole genome shotgun (WGS) entry which is preliminary data.</text>
</comment>
<dbReference type="EMBL" id="JAPWTJ010000909">
    <property type="protein sequence ID" value="KAJ8974922.1"/>
    <property type="molecule type" value="Genomic_DNA"/>
</dbReference>
<dbReference type="Gene3D" id="3.40.50.150">
    <property type="entry name" value="Vaccinia Virus protein VP39"/>
    <property type="match status" value="2"/>
</dbReference>
<evidence type="ECO:0000256" key="3">
    <source>
        <dbReference type="ARBA" id="ARBA00022679"/>
    </source>
</evidence>
<keyword evidence="3" id="KW-0808">Transferase</keyword>
<keyword evidence="4" id="KW-0511">Multifunctional enzyme</keyword>
<comment type="similarity">
    <text evidence="1">Belongs to the methyltransferase superfamily.</text>
</comment>
<name>A0ABQ9JAH8_9CUCU</name>
<dbReference type="Proteomes" id="UP001162164">
    <property type="component" value="Unassembled WGS sequence"/>
</dbReference>
<dbReference type="InterPro" id="IPR025714">
    <property type="entry name" value="Methyltranfer_dom"/>
</dbReference>
<accession>A0ABQ9JAH8</accession>